<evidence type="ECO:0000313" key="3">
    <source>
        <dbReference type="EMBL" id="ABG51472.1"/>
    </source>
</evidence>
<dbReference type="KEGG" id="ter:Tery_2243"/>
<dbReference type="EMBL" id="CP000393">
    <property type="protein sequence ID" value="ABG51472.1"/>
    <property type="molecule type" value="Genomic_DNA"/>
</dbReference>
<accession>Q112V2</accession>
<name>Q112V2_TRIEI</name>
<dbReference type="eggNOG" id="COG2172">
    <property type="taxonomic scope" value="Bacteria"/>
</dbReference>
<evidence type="ECO:0000259" key="2">
    <source>
        <dbReference type="Pfam" id="PF13581"/>
    </source>
</evidence>
<dbReference type="HOGENOM" id="CLU_090336_17_1_3"/>
<keyword evidence="1 3" id="KW-0723">Serine/threonine-protein kinase</keyword>
<proteinExistence type="predicted"/>
<evidence type="ECO:0000256" key="1">
    <source>
        <dbReference type="ARBA" id="ARBA00022527"/>
    </source>
</evidence>
<dbReference type="Pfam" id="PF13581">
    <property type="entry name" value="HATPase_c_2"/>
    <property type="match status" value="1"/>
</dbReference>
<dbReference type="STRING" id="203124.Tery_2243"/>
<keyword evidence="3" id="KW-0808">Transferase</keyword>
<dbReference type="Gene3D" id="3.30.565.10">
    <property type="entry name" value="Histidine kinase-like ATPase, C-terminal domain"/>
    <property type="match status" value="1"/>
</dbReference>
<sequence>MIATSSRPRQICQNWVTISFASTLYLCPILNLLLADVPKQWHPELRLGLQEALVNATKHGNNLDPTKTVLVRFSIVKDDYWWVISDQGSGFQPPIRANQYRQLIGDTPEQYTHDEDEKECGRGIYIIYQVFDYIEWNSKGTELMLCKKVKNNSRLPLVG</sequence>
<dbReference type="AlphaFoldDB" id="Q112V2"/>
<dbReference type="RefSeq" id="WP_011611840.1">
    <property type="nucleotide sequence ID" value="NC_008312.1"/>
</dbReference>
<dbReference type="InterPro" id="IPR050267">
    <property type="entry name" value="Anti-sigma-factor_SerPK"/>
</dbReference>
<dbReference type="PANTHER" id="PTHR35526:SF3">
    <property type="entry name" value="ANTI-SIGMA-F FACTOR RSBW"/>
    <property type="match status" value="1"/>
</dbReference>
<gene>
    <name evidence="3" type="ordered locus">Tery_2243</name>
</gene>
<dbReference type="OrthoDB" id="516350at2"/>
<dbReference type="PIRSF" id="PIRSF020906">
    <property type="entry name" value="Anti_s_fact_PmgA_prd"/>
    <property type="match status" value="1"/>
</dbReference>
<dbReference type="InterPro" id="IPR016781">
    <property type="entry name" value="Anti-sigma_regulat_PmgA_prd"/>
</dbReference>
<keyword evidence="3" id="KW-0418">Kinase</keyword>
<dbReference type="SUPFAM" id="SSF55874">
    <property type="entry name" value="ATPase domain of HSP90 chaperone/DNA topoisomerase II/histidine kinase"/>
    <property type="match status" value="1"/>
</dbReference>
<dbReference type="PANTHER" id="PTHR35526">
    <property type="entry name" value="ANTI-SIGMA-F FACTOR RSBW-RELATED"/>
    <property type="match status" value="1"/>
</dbReference>
<reference evidence="3" key="1">
    <citation type="submission" date="2006-06" db="EMBL/GenBank/DDBJ databases">
        <title>Complete sequence of Trichodesmium erythraeum IMS101.</title>
        <authorList>
            <consortium name="US DOE Joint Genome Institute"/>
            <person name="Copeland A."/>
            <person name="Lucas S."/>
            <person name="Lapidus A."/>
            <person name="Barry K."/>
            <person name="Detter J.C."/>
            <person name="Glavina del Rio T."/>
            <person name="Hammon N."/>
            <person name="Israni S."/>
            <person name="Dalin E."/>
            <person name="Tice H."/>
            <person name="Pitluck S."/>
            <person name="Kiss H."/>
            <person name="Munk A.C."/>
            <person name="Brettin T."/>
            <person name="Bruce D."/>
            <person name="Han C."/>
            <person name="Tapia R."/>
            <person name="Gilna P."/>
            <person name="Schmutz J."/>
            <person name="Larimer F."/>
            <person name="Land M."/>
            <person name="Hauser L."/>
            <person name="Kyrpides N."/>
            <person name="Kim E."/>
            <person name="Richardson P."/>
        </authorList>
    </citation>
    <scope>NUCLEOTIDE SEQUENCE [LARGE SCALE GENOMIC DNA]</scope>
    <source>
        <strain evidence="3">IMS101</strain>
    </source>
</reference>
<dbReference type="InterPro" id="IPR036890">
    <property type="entry name" value="HATPase_C_sf"/>
</dbReference>
<organism evidence="3">
    <name type="scientific">Trichodesmium erythraeum (strain IMS101)</name>
    <dbReference type="NCBI Taxonomy" id="203124"/>
    <lineage>
        <taxon>Bacteria</taxon>
        <taxon>Bacillati</taxon>
        <taxon>Cyanobacteriota</taxon>
        <taxon>Cyanophyceae</taxon>
        <taxon>Oscillatoriophycideae</taxon>
        <taxon>Oscillatoriales</taxon>
        <taxon>Microcoleaceae</taxon>
        <taxon>Trichodesmium</taxon>
    </lineage>
</organism>
<dbReference type="GO" id="GO:0004674">
    <property type="term" value="F:protein serine/threonine kinase activity"/>
    <property type="evidence" value="ECO:0007669"/>
    <property type="project" value="UniProtKB-KW"/>
</dbReference>
<dbReference type="CDD" id="cd16936">
    <property type="entry name" value="HATPase_RsbW-like"/>
    <property type="match status" value="1"/>
</dbReference>
<feature type="domain" description="Histidine kinase/HSP90-like ATPase" evidence="2">
    <location>
        <begin position="44"/>
        <end position="147"/>
    </location>
</feature>
<dbReference type="InterPro" id="IPR003594">
    <property type="entry name" value="HATPase_dom"/>
</dbReference>
<protein>
    <submittedName>
        <fullName evidence="3">Putative anti-sigma regulatory factor, serine/threonine protein kinase</fullName>
    </submittedName>
</protein>